<keyword evidence="1" id="KW-0472">Membrane</keyword>
<dbReference type="HOGENOM" id="CLU_899953_0_0_3"/>
<protein>
    <recommendedName>
        <fullName evidence="4">Methyltransferase type 11 domain-containing protein</fullName>
    </recommendedName>
</protein>
<evidence type="ECO:0000313" key="3">
    <source>
        <dbReference type="Proteomes" id="UP000001422"/>
    </source>
</evidence>
<dbReference type="STRING" id="84588.SYNW0452"/>
<keyword evidence="1" id="KW-0812">Transmembrane</keyword>
<gene>
    <name evidence="2" type="ordered locus">SYNW0452</name>
</gene>
<dbReference type="AlphaFoldDB" id="Q7U907"/>
<evidence type="ECO:0008006" key="4">
    <source>
        <dbReference type="Google" id="ProtNLM"/>
    </source>
</evidence>
<sequence>MKSSLPSQKLSADYPLSLVGRLTWFYINLLSNIISLPQFINSPCYLFNFSLPSLQSFLFNSLDSAKSPSRFLCEEYLFREFVTLFRNSSKSNIQVYDFGCGGSSILEIIDKAYTYVFNTDDNTKVTYIGYDPYLPSLNFNKSPGWLVINRSSDFSPDYMKNESIDIDLSVSFSVLEHVYDDIKQLNLIATFSSCQLHFVPSWCCLFVYLWHGYRIYNPFILRRLFLNLSEGLELKVYSIGSLSASFTYIVFTLIPQVLFFILKKVLHIHIYKDVVRLRFKYLYRYFLSKSVLNAINSRFFPSFLLLKIA</sequence>
<reference evidence="2 3" key="1">
    <citation type="journal article" date="2003" name="Nature">
        <title>The genome of a motile marine Synechococcus.</title>
        <authorList>
            <person name="Palenik B."/>
            <person name="Brahamsha B."/>
            <person name="Larimer F."/>
            <person name="Land M."/>
            <person name="Hauser L."/>
            <person name="Chain P."/>
            <person name="Lamerdin J."/>
            <person name="Regala W."/>
            <person name="Allen E.A."/>
            <person name="McCarren J."/>
            <person name="Paulsen I."/>
            <person name="Dufresne A."/>
            <person name="Partensky F."/>
            <person name="Webb E."/>
            <person name="Waterbury J."/>
        </authorList>
    </citation>
    <scope>NUCLEOTIDE SEQUENCE [LARGE SCALE GENOMIC DNA]</scope>
    <source>
        <strain evidence="2 3">WH8102</strain>
    </source>
</reference>
<organism evidence="2 3">
    <name type="scientific">Parasynechococcus marenigrum (strain WH8102)</name>
    <dbReference type="NCBI Taxonomy" id="84588"/>
    <lineage>
        <taxon>Bacteria</taxon>
        <taxon>Bacillati</taxon>
        <taxon>Cyanobacteriota</taxon>
        <taxon>Cyanophyceae</taxon>
        <taxon>Synechococcales</taxon>
        <taxon>Prochlorococcaceae</taxon>
        <taxon>Parasynechococcus</taxon>
        <taxon>Parasynechococcus marenigrum</taxon>
    </lineage>
</organism>
<proteinExistence type="predicted"/>
<dbReference type="RefSeq" id="WP_011127326.1">
    <property type="nucleotide sequence ID" value="NC_005070.1"/>
</dbReference>
<dbReference type="EMBL" id="BX569690">
    <property type="protein sequence ID" value="CAE06967.1"/>
    <property type="molecule type" value="Genomic_DNA"/>
</dbReference>
<accession>Q7U907</accession>
<evidence type="ECO:0000313" key="2">
    <source>
        <dbReference type="EMBL" id="CAE06967.1"/>
    </source>
</evidence>
<dbReference type="Proteomes" id="UP000001422">
    <property type="component" value="Chromosome"/>
</dbReference>
<evidence type="ECO:0000256" key="1">
    <source>
        <dbReference type="SAM" id="Phobius"/>
    </source>
</evidence>
<dbReference type="KEGG" id="syw:SYNW0452"/>
<name>Q7U907_PARMW</name>
<keyword evidence="1" id="KW-1133">Transmembrane helix</keyword>
<feature type="transmembrane region" description="Helical" evidence="1">
    <location>
        <begin position="236"/>
        <end position="262"/>
    </location>
</feature>
<keyword evidence="3" id="KW-1185">Reference proteome</keyword>